<proteinExistence type="predicted"/>
<name>A0A951IZP4_9BACT</name>
<evidence type="ECO:0000313" key="2">
    <source>
        <dbReference type="Proteomes" id="UP000727490"/>
    </source>
</evidence>
<accession>A0A951IZP4</accession>
<dbReference type="EMBL" id="RPHB01000007">
    <property type="protein sequence ID" value="MBW3469234.1"/>
    <property type="molecule type" value="Genomic_DNA"/>
</dbReference>
<dbReference type="RefSeq" id="WP_219291909.1">
    <property type="nucleotide sequence ID" value="NZ_RPHB01000007.1"/>
</dbReference>
<organism evidence="1 2">
    <name type="scientific">Arthrospiribacter ruber</name>
    <dbReference type="NCBI Taxonomy" id="2487934"/>
    <lineage>
        <taxon>Bacteria</taxon>
        <taxon>Pseudomonadati</taxon>
        <taxon>Bacteroidota</taxon>
        <taxon>Cytophagia</taxon>
        <taxon>Cytophagales</taxon>
        <taxon>Cyclobacteriaceae</taxon>
        <taxon>Arthrospiribacter</taxon>
    </lineage>
</organism>
<dbReference type="Proteomes" id="UP000727490">
    <property type="component" value="Unassembled WGS sequence"/>
</dbReference>
<comment type="caution">
    <text evidence="1">The sequence shown here is derived from an EMBL/GenBank/DDBJ whole genome shotgun (WGS) entry which is preliminary data.</text>
</comment>
<evidence type="ECO:0000313" key="1">
    <source>
        <dbReference type="EMBL" id="MBW3469234.1"/>
    </source>
</evidence>
<dbReference type="AlphaFoldDB" id="A0A951IZP4"/>
<sequence length="121" mass="13893">MNKSQQHINVWKQRVSLILVLAFCMLVTGAEFIHTHSLDNPQDQKEYNENQGSQDENQTFLNVAVDAVVPFVTTVGQQIFYLIYEHIKVEKVNLAGTVSYLPIHLPYWEILLERIISPNAP</sequence>
<gene>
    <name evidence="1" type="ORF">EGN73_15645</name>
</gene>
<reference evidence="1 2" key="1">
    <citation type="journal article" date="2020" name="Syst. Appl. Microbiol.">
        <title>Arthrospiribacter ruber gen. nov., sp. nov., a novel bacterium isolated from Arthrospira cultures.</title>
        <authorList>
            <person name="Waleron M."/>
            <person name="Misztak A."/>
            <person name="Waleron M.M."/>
            <person name="Furmaniak M."/>
            <person name="Mrozik A."/>
            <person name="Waleron K."/>
        </authorList>
    </citation>
    <scope>NUCLEOTIDE SEQUENCE [LARGE SCALE GENOMIC DNA]</scope>
    <source>
        <strain evidence="1 2">DPMB0001</strain>
    </source>
</reference>
<keyword evidence="2" id="KW-1185">Reference proteome</keyword>
<protein>
    <submittedName>
        <fullName evidence="1">Uncharacterized protein</fullName>
    </submittedName>
</protein>